<dbReference type="OrthoDB" id="2446413at2759"/>
<gene>
    <name evidence="1" type="ORF">BGZ65_009439</name>
</gene>
<comment type="caution">
    <text evidence="1">The sequence shown here is derived from an EMBL/GenBank/DDBJ whole genome shotgun (WGS) entry which is preliminary data.</text>
</comment>
<keyword evidence="2" id="KW-1185">Reference proteome</keyword>
<evidence type="ECO:0000313" key="1">
    <source>
        <dbReference type="EMBL" id="KAF9973103.1"/>
    </source>
</evidence>
<accession>A0A9P6JG82</accession>
<reference evidence="1" key="1">
    <citation type="journal article" date="2020" name="Fungal Divers.">
        <title>Resolving the Mortierellaceae phylogeny through synthesis of multi-gene phylogenetics and phylogenomics.</title>
        <authorList>
            <person name="Vandepol N."/>
            <person name="Liber J."/>
            <person name="Desiro A."/>
            <person name="Na H."/>
            <person name="Kennedy M."/>
            <person name="Barry K."/>
            <person name="Grigoriev I.V."/>
            <person name="Miller A.N."/>
            <person name="O'Donnell K."/>
            <person name="Stajich J.E."/>
            <person name="Bonito G."/>
        </authorList>
    </citation>
    <scope>NUCLEOTIDE SEQUENCE</scope>
    <source>
        <strain evidence="1">MES-2147</strain>
    </source>
</reference>
<organism evidence="1 2">
    <name type="scientific">Modicella reniformis</name>
    <dbReference type="NCBI Taxonomy" id="1440133"/>
    <lineage>
        <taxon>Eukaryota</taxon>
        <taxon>Fungi</taxon>
        <taxon>Fungi incertae sedis</taxon>
        <taxon>Mucoromycota</taxon>
        <taxon>Mortierellomycotina</taxon>
        <taxon>Mortierellomycetes</taxon>
        <taxon>Mortierellales</taxon>
        <taxon>Mortierellaceae</taxon>
        <taxon>Modicella</taxon>
    </lineage>
</organism>
<dbReference type="Proteomes" id="UP000749646">
    <property type="component" value="Unassembled WGS sequence"/>
</dbReference>
<proteinExistence type="predicted"/>
<name>A0A9P6JG82_9FUNG</name>
<protein>
    <submittedName>
        <fullName evidence="1">Uncharacterized protein</fullName>
    </submittedName>
</protein>
<dbReference type="EMBL" id="JAAAHW010004582">
    <property type="protein sequence ID" value="KAF9973103.1"/>
    <property type="molecule type" value="Genomic_DNA"/>
</dbReference>
<evidence type="ECO:0000313" key="2">
    <source>
        <dbReference type="Proteomes" id="UP000749646"/>
    </source>
</evidence>
<sequence>MLFRGIVPWTKYDLQVKQTLELTNIYLENAFKTKDNSVALVLCHDAEAVLHHARSTIKKDIIQPRDSEHQALREGLIDAYITLGEFLERQGYRDEAQAIYKKADKLGLNVGGRPSRSSRSNSLVDSFKGSLDSAMDTVTCSPHPFGSQNRQRCDIAIVSPRIFAENVGLPDMELKLPEADERLTNTAQLVFCLSLLQGFHLINETLEPVAFKWLHVTEKDKDEQERLEMLAVDVIRAFKRDELKDSRAVAEVVCLAPVLNKNTFRDLLK</sequence>
<dbReference type="AlphaFoldDB" id="A0A9P6JG82"/>
<feature type="non-terminal residue" evidence="1">
    <location>
        <position position="269"/>
    </location>
</feature>